<accession>A0A8J4X6R3</accession>
<dbReference type="PANTHER" id="PTHR35543">
    <property type="entry name" value="PROTEIN C11ORF74"/>
    <property type="match status" value="1"/>
</dbReference>
<dbReference type="GO" id="GO:0005829">
    <property type="term" value="C:cytosol"/>
    <property type="evidence" value="ECO:0007669"/>
    <property type="project" value="TreeGrafter"/>
</dbReference>
<dbReference type="EMBL" id="QNUK01000066">
    <property type="protein sequence ID" value="KAF5903914.1"/>
    <property type="molecule type" value="Genomic_DNA"/>
</dbReference>
<dbReference type="GO" id="GO:0007283">
    <property type="term" value="P:spermatogenesis"/>
    <property type="evidence" value="ECO:0007669"/>
    <property type="project" value="TreeGrafter"/>
</dbReference>
<keyword evidence="2" id="KW-1185">Reference proteome</keyword>
<dbReference type="GO" id="GO:0097731">
    <property type="term" value="C:9+0 non-motile cilium"/>
    <property type="evidence" value="ECO:0007669"/>
    <property type="project" value="TreeGrafter"/>
</dbReference>
<feature type="non-terminal residue" evidence="1">
    <location>
        <position position="138"/>
    </location>
</feature>
<gene>
    <name evidence="1" type="ORF">DAT39_006376</name>
</gene>
<dbReference type="Proteomes" id="UP000727407">
    <property type="component" value="Unassembled WGS sequence"/>
</dbReference>
<dbReference type="InterPro" id="IPR040028">
    <property type="entry name" value="IFTAP"/>
</dbReference>
<dbReference type="PANTHER" id="PTHR35543:SF1">
    <property type="entry name" value="INTRAFLAGELLAR TRANSPORT-ASSOCIATED PROTEIN"/>
    <property type="match status" value="1"/>
</dbReference>
<protein>
    <submittedName>
        <fullName evidence="1">Uncharacterized protein</fullName>
    </submittedName>
</protein>
<evidence type="ECO:0000313" key="2">
    <source>
        <dbReference type="Proteomes" id="UP000727407"/>
    </source>
</evidence>
<dbReference type="GO" id="GO:0120160">
    <property type="term" value="F:intraciliary transport particle A binding"/>
    <property type="evidence" value="ECO:0007669"/>
    <property type="project" value="TreeGrafter"/>
</dbReference>
<sequence>LARCLVYRMIQEMFLNPWWKLLKNFCDLPEQSYEQFLSTFIHMNTDNVTTGCLKGPEEENKTCFVELKRDGVKMDRKVETEEESEDLHYIEALCVLPGEVEEELTPSTPAFCHHTQLDLSSPDMEHRTYTPPRNTDSQ</sequence>
<feature type="non-terminal residue" evidence="1">
    <location>
        <position position="1"/>
    </location>
</feature>
<comment type="caution">
    <text evidence="1">The sequence shown here is derived from an EMBL/GenBank/DDBJ whole genome shotgun (WGS) entry which is preliminary data.</text>
</comment>
<dbReference type="GO" id="GO:0007340">
    <property type="term" value="P:acrosome reaction"/>
    <property type="evidence" value="ECO:0007669"/>
    <property type="project" value="TreeGrafter"/>
</dbReference>
<organism evidence="1 2">
    <name type="scientific">Clarias magur</name>
    <name type="common">Asian catfish</name>
    <name type="synonym">Macropteronotus magur</name>
    <dbReference type="NCBI Taxonomy" id="1594786"/>
    <lineage>
        <taxon>Eukaryota</taxon>
        <taxon>Metazoa</taxon>
        <taxon>Chordata</taxon>
        <taxon>Craniata</taxon>
        <taxon>Vertebrata</taxon>
        <taxon>Euteleostomi</taxon>
        <taxon>Actinopterygii</taxon>
        <taxon>Neopterygii</taxon>
        <taxon>Teleostei</taxon>
        <taxon>Ostariophysi</taxon>
        <taxon>Siluriformes</taxon>
        <taxon>Clariidae</taxon>
        <taxon>Clarias</taxon>
    </lineage>
</organism>
<dbReference type="OrthoDB" id="10057631at2759"/>
<proteinExistence type="predicted"/>
<dbReference type="AlphaFoldDB" id="A0A8J4X6R3"/>
<reference evidence="1" key="1">
    <citation type="submission" date="2020-07" db="EMBL/GenBank/DDBJ databases">
        <title>Clarias magur genome sequencing, assembly and annotation.</title>
        <authorList>
            <person name="Kushwaha B."/>
            <person name="Kumar R."/>
            <person name="Das P."/>
            <person name="Joshi C.G."/>
            <person name="Kumar D."/>
            <person name="Nagpure N.S."/>
            <person name="Pandey M."/>
            <person name="Agarwal S."/>
            <person name="Srivastava S."/>
            <person name="Singh M."/>
            <person name="Sahoo L."/>
            <person name="Jayasankar P."/>
            <person name="Meher P.K."/>
            <person name="Koringa P.G."/>
            <person name="Iquebal M.A."/>
            <person name="Das S.P."/>
            <person name="Bit A."/>
            <person name="Patnaik S."/>
            <person name="Patel N."/>
            <person name="Shah T.M."/>
            <person name="Hinsu A."/>
            <person name="Jena J.K."/>
        </authorList>
    </citation>
    <scope>NUCLEOTIDE SEQUENCE</scope>
    <source>
        <strain evidence="1">CIFAMagur01</strain>
        <tissue evidence="1">Testis</tissue>
    </source>
</reference>
<evidence type="ECO:0000313" key="1">
    <source>
        <dbReference type="EMBL" id="KAF5903914.1"/>
    </source>
</evidence>
<name>A0A8J4X6R3_CLAMG</name>